<evidence type="ECO:0000313" key="1">
    <source>
        <dbReference type="EMBL" id="BCR36841.1"/>
    </source>
</evidence>
<protein>
    <recommendedName>
        <fullName evidence="3">Lipoprotein</fullName>
    </recommendedName>
</protein>
<organism evidence="1 2">
    <name type="scientific">Mariniplasma anaerobium</name>
    <dbReference type="NCBI Taxonomy" id="2735436"/>
    <lineage>
        <taxon>Bacteria</taxon>
        <taxon>Bacillati</taxon>
        <taxon>Mycoplasmatota</taxon>
        <taxon>Mollicutes</taxon>
        <taxon>Acholeplasmatales</taxon>
        <taxon>Acholeplasmataceae</taxon>
        <taxon>Mariniplasma</taxon>
    </lineage>
</organism>
<evidence type="ECO:0008006" key="3">
    <source>
        <dbReference type="Google" id="ProtNLM"/>
    </source>
</evidence>
<name>A0A7U9XVC9_9MOLU</name>
<dbReference type="RefSeq" id="WP_176239483.1">
    <property type="nucleotide sequence ID" value="NZ_AP024412.1"/>
</dbReference>
<reference evidence="1" key="1">
    <citation type="submission" date="2021-01" db="EMBL/GenBank/DDBJ databases">
        <title>Draft genome sequence of Acholeplasmataceae bacterium strain Mahy22.</title>
        <authorList>
            <person name="Watanabe M."/>
            <person name="Kojima H."/>
            <person name="Fukui M."/>
        </authorList>
    </citation>
    <scope>NUCLEOTIDE SEQUENCE</scope>
    <source>
        <strain evidence="1">Mahy22</strain>
    </source>
</reference>
<keyword evidence="2" id="KW-1185">Reference proteome</keyword>
<dbReference type="EMBL" id="AP024412">
    <property type="protein sequence ID" value="BCR36841.1"/>
    <property type="molecule type" value="Genomic_DNA"/>
</dbReference>
<dbReference type="AlphaFoldDB" id="A0A7U9XVC9"/>
<gene>
    <name evidence="1" type="ORF">MPAN_017340</name>
</gene>
<dbReference type="KEGG" id="manr:MPAN_017340"/>
<dbReference type="Proteomes" id="UP000620133">
    <property type="component" value="Chromosome"/>
</dbReference>
<evidence type="ECO:0000313" key="2">
    <source>
        <dbReference type="Proteomes" id="UP000620133"/>
    </source>
</evidence>
<proteinExistence type="predicted"/>
<accession>A0A7U9XVC9</accession>
<dbReference type="PROSITE" id="PS51257">
    <property type="entry name" value="PROKAR_LIPOPROTEIN"/>
    <property type="match status" value="1"/>
</dbReference>
<sequence>MKILKVLLIFSMLFSFAGCTPEEVIDPIDPLICGDNQVEENGVCVIVDQDLEDIKLALIATRELSNYQIDVEVYYSENTIEHNYEMTLSFDDNLALFEMEDEMIYYEYLDNSMNQYMKQGDSYLLETIDKASGYGFYQSLEPSWFSKIDDYYLLGNQYLSEVTELIQSDFPDGEVNNFKVGLILGRLDYFMFDMILEEQTYNILFSFSSIDLVSIELPTV</sequence>